<dbReference type="Proteomes" id="UP000004221">
    <property type="component" value="Unassembled WGS sequence"/>
</dbReference>
<comment type="similarity">
    <text evidence="1">Belongs to the bacterial sugar transferase family.</text>
</comment>
<evidence type="ECO:0000256" key="3">
    <source>
        <dbReference type="SAM" id="Phobius"/>
    </source>
</evidence>
<name>I4EHY9_9BACT</name>
<sequence length="336" mass="36296">MGTLARAEPVVQPADELHRAGFLSFGPLWGQGQAARGGIGMDPTTSSNAYPAARALSAVNEAAPGTIRPAGEPAANRNDRPVSAPWPGWTASHAGHAQPVVAPGTGHNAPGTSAPAARPTSRSNGPTAESALAGIIGPGTIAFPRSYRIAKRLLDIIGATAGLIILAPVFLIVAILILLDSSGPVFFIQERVGHRGRPFRMLKFRTMTTGGRLPQDGGPHKRRDDNRVTRVGKFLRTTSLDEVPQLVNVLRGEMSLVGPRPEIVSIVLAKYQPWQYQRFLVPQGMTGWWQVTGRGRKLLCEHTGDDLYYIQHASFWFDLKILLMTVRAVIRREGAF</sequence>
<feature type="transmembrane region" description="Helical" evidence="3">
    <location>
        <begin position="153"/>
        <end position="179"/>
    </location>
</feature>
<keyword evidence="5" id="KW-0808">Transferase</keyword>
<dbReference type="EMBL" id="CAGS01000259">
    <property type="protein sequence ID" value="CCF84301.1"/>
    <property type="molecule type" value="Genomic_DNA"/>
</dbReference>
<comment type="caution">
    <text evidence="5">The sequence shown here is derived from an EMBL/GenBank/DDBJ whole genome shotgun (WGS) entry which is preliminary data.</text>
</comment>
<evidence type="ECO:0000256" key="2">
    <source>
        <dbReference type="SAM" id="MobiDB-lite"/>
    </source>
</evidence>
<dbReference type="PANTHER" id="PTHR30576:SF10">
    <property type="entry name" value="SLL5057 PROTEIN"/>
    <property type="match status" value="1"/>
</dbReference>
<dbReference type="EC" id="2.7.8.6" evidence="5"/>
<keyword evidence="3" id="KW-0472">Membrane</keyword>
<dbReference type="GO" id="GO:0047360">
    <property type="term" value="F:undecaprenyl-phosphate galactose phosphotransferase activity"/>
    <property type="evidence" value="ECO:0007669"/>
    <property type="project" value="UniProtKB-EC"/>
</dbReference>
<reference evidence="5 6" key="1">
    <citation type="journal article" date="2012" name="ISME J.">
        <title>Nitrification expanded: discovery, physiology and genomics of a nitrite-oxidizing bacterium from the phylum Chloroflexi.</title>
        <authorList>
            <person name="Sorokin D.Y."/>
            <person name="Lucker S."/>
            <person name="Vejmelkova D."/>
            <person name="Kostrikina N.A."/>
            <person name="Kleerebezem R."/>
            <person name="Rijpstra W.I."/>
            <person name="Damste J.S."/>
            <person name="Le Paslier D."/>
            <person name="Muyzer G."/>
            <person name="Wagner M."/>
            <person name="van Loosdrecht M.C."/>
            <person name="Daims H."/>
        </authorList>
    </citation>
    <scope>NUCLEOTIDE SEQUENCE [LARGE SCALE GENOMIC DNA]</scope>
    <source>
        <strain evidence="6">none</strain>
    </source>
</reference>
<protein>
    <submittedName>
        <fullName evidence="5">Undecaprenyl-phosphate galactose phosphotransferase (Modular protein)</fullName>
        <ecNumber evidence="5">2.7.8.6</ecNumber>
    </submittedName>
</protein>
<keyword evidence="3" id="KW-0812">Transmembrane</keyword>
<accession>I4EHY9</accession>
<evidence type="ECO:0000313" key="6">
    <source>
        <dbReference type="Proteomes" id="UP000004221"/>
    </source>
</evidence>
<keyword evidence="6" id="KW-1185">Reference proteome</keyword>
<evidence type="ECO:0000256" key="1">
    <source>
        <dbReference type="ARBA" id="ARBA00006464"/>
    </source>
</evidence>
<feature type="region of interest" description="Disordered" evidence="2">
    <location>
        <begin position="65"/>
        <end position="131"/>
    </location>
</feature>
<keyword evidence="3" id="KW-1133">Transmembrane helix</keyword>
<dbReference type="InterPro" id="IPR003362">
    <property type="entry name" value="Bact_transf"/>
</dbReference>
<gene>
    <name evidence="5" type="ORF">NITHO_3310018</name>
</gene>
<evidence type="ECO:0000259" key="4">
    <source>
        <dbReference type="Pfam" id="PF02397"/>
    </source>
</evidence>
<feature type="domain" description="Bacterial sugar transferase" evidence="4">
    <location>
        <begin position="151"/>
        <end position="330"/>
    </location>
</feature>
<organism evidence="5 6">
    <name type="scientific">Nitrolancea hollandica Lb</name>
    <dbReference type="NCBI Taxonomy" id="1129897"/>
    <lineage>
        <taxon>Bacteria</taxon>
        <taxon>Pseudomonadati</taxon>
        <taxon>Thermomicrobiota</taxon>
        <taxon>Thermomicrobia</taxon>
        <taxon>Sphaerobacterales</taxon>
        <taxon>Sphaerobacterineae</taxon>
        <taxon>Sphaerobacteraceae</taxon>
        <taxon>Nitrolancea</taxon>
    </lineage>
</organism>
<dbReference type="PANTHER" id="PTHR30576">
    <property type="entry name" value="COLANIC BIOSYNTHESIS UDP-GLUCOSE LIPID CARRIER TRANSFERASE"/>
    <property type="match status" value="1"/>
</dbReference>
<dbReference type="Pfam" id="PF02397">
    <property type="entry name" value="Bac_transf"/>
    <property type="match status" value="1"/>
</dbReference>
<dbReference type="AlphaFoldDB" id="I4EHY9"/>
<proteinExistence type="inferred from homology"/>
<evidence type="ECO:0000313" key="5">
    <source>
        <dbReference type="EMBL" id="CCF84301.1"/>
    </source>
</evidence>